<proteinExistence type="predicted"/>
<dbReference type="EMBL" id="CADEAL010004165">
    <property type="protein sequence ID" value="CAB1453346.1"/>
    <property type="molecule type" value="Genomic_DNA"/>
</dbReference>
<sequence>MAFKCHTGLDTRVTTTPGARLYTSLHERGAPASFVTPEQSIVPTEIRYERQRRTPPMAEKSMHSSLSNLHLPLSSLPTSFLLANYLERDRSRGAKPQLSGSESHRWARLSQLNPQAAGSDDAKDASYQQDVP</sequence>
<organism evidence="2 3">
    <name type="scientific">Pleuronectes platessa</name>
    <name type="common">European plaice</name>
    <dbReference type="NCBI Taxonomy" id="8262"/>
    <lineage>
        <taxon>Eukaryota</taxon>
        <taxon>Metazoa</taxon>
        <taxon>Chordata</taxon>
        <taxon>Craniata</taxon>
        <taxon>Vertebrata</taxon>
        <taxon>Euteleostomi</taxon>
        <taxon>Actinopterygii</taxon>
        <taxon>Neopterygii</taxon>
        <taxon>Teleostei</taxon>
        <taxon>Neoteleostei</taxon>
        <taxon>Acanthomorphata</taxon>
        <taxon>Carangaria</taxon>
        <taxon>Pleuronectiformes</taxon>
        <taxon>Pleuronectoidei</taxon>
        <taxon>Pleuronectidae</taxon>
        <taxon>Pleuronectes</taxon>
    </lineage>
</organism>
<dbReference type="Proteomes" id="UP001153269">
    <property type="component" value="Unassembled WGS sequence"/>
</dbReference>
<accession>A0A9N7Z7J4</accession>
<feature type="region of interest" description="Disordered" evidence="1">
    <location>
        <begin position="91"/>
        <end position="132"/>
    </location>
</feature>
<dbReference type="AlphaFoldDB" id="A0A9N7Z7J4"/>
<evidence type="ECO:0000313" key="2">
    <source>
        <dbReference type="EMBL" id="CAB1453346.1"/>
    </source>
</evidence>
<evidence type="ECO:0000313" key="3">
    <source>
        <dbReference type="Proteomes" id="UP001153269"/>
    </source>
</evidence>
<comment type="caution">
    <text evidence="2">The sequence shown here is derived from an EMBL/GenBank/DDBJ whole genome shotgun (WGS) entry which is preliminary data.</text>
</comment>
<keyword evidence="3" id="KW-1185">Reference proteome</keyword>
<protein>
    <submittedName>
        <fullName evidence="2">Uncharacterized protein</fullName>
    </submittedName>
</protein>
<gene>
    <name evidence="2" type="ORF">PLEPLA_LOCUS41099</name>
</gene>
<evidence type="ECO:0000256" key="1">
    <source>
        <dbReference type="SAM" id="MobiDB-lite"/>
    </source>
</evidence>
<reference evidence="2" key="1">
    <citation type="submission" date="2020-03" db="EMBL/GenBank/DDBJ databases">
        <authorList>
            <person name="Weist P."/>
        </authorList>
    </citation>
    <scope>NUCLEOTIDE SEQUENCE</scope>
</reference>
<name>A0A9N7Z7J4_PLEPL</name>